<feature type="domain" description="DUF7922" evidence="2">
    <location>
        <begin position="10"/>
        <end position="115"/>
    </location>
</feature>
<feature type="compositionally biased region" description="Acidic residues" evidence="1">
    <location>
        <begin position="232"/>
        <end position="241"/>
    </location>
</feature>
<feature type="region of interest" description="Disordered" evidence="1">
    <location>
        <begin position="213"/>
        <end position="245"/>
    </location>
</feature>
<dbReference type="Pfam" id="PF25538">
    <property type="entry name" value="DUF7922"/>
    <property type="match status" value="1"/>
</dbReference>
<evidence type="ECO:0000313" key="3">
    <source>
        <dbReference type="EMBL" id="EDK35746.1"/>
    </source>
</evidence>
<reference evidence="3 4" key="1">
    <citation type="journal article" date="2008" name="Proc. Natl. Acad. Sci. U.S.A.">
        <title>The genome of Clostridium kluyveri, a strict anaerobe with unique metabolic features.</title>
        <authorList>
            <person name="Seedorf H."/>
            <person name="Fricke W.F."/>
            <person name="Veith B."/>
            <person name="Brueggemann H."/>
            <person name="Liesegang H."/>
            <person name="Strittmatter A."/>
            <person name="Miethke M."/>
            <person name="Buckel W."/>
            <person name="Hinderberger J."/>
            <person name="Li F."/>
            <person name="Hagemeier C."/>
            <person name="Thauer R.K."/>
            <person name="Gottschalk G."/>
        </authorList>
    </citation>
    <scope>NUCLEOTIDE SEQUENCE [LARGE SCALE GENOMIC DNA]</scope>
    <source>
        <strain evidence="4">ATCC 8527 / DSM 555 / NCIMB 10680</strain>
    </source>
</reference>
<proteinExistence type="predicted"/>
<dbReference type="EMBL" id="CP000673">
    <property type="protein sequence ID" value="EDK35746.1"/>
    <property type="molecule type" value="Genomic_DNA"/>
</dbReference>
<dbReference type="InterPro" id="IPR057682">
    <property type="entry name" value="DUF7922"/>
</dbReference>
<feature type="region of interest" description="Disordered" evidence="1">
    <location>
        <begin position="149"/>
        <end position="176"/>
    </location>
</feature>
<dbReference type="STRING" id="431943.CKL_3761"/>
<dbReference type="RefSeq" id="WP_012104080.1">
    <property type="nucleotide sequence ID" value="NC_009706.1"/>
</dbReference>
<keyword evidence="4" id="KW-1185">Reference proteome</keyword>
<dbReference type="HOGENOM" id="CLU_032034_0_0_9"/>
<evidence type="ECO:0000313" key="4">
    <source>
        <dbReference type="Proteomes" id="UP000002411"/>
    </source>
</evidence>
<accession>A5N3Q0</accession>
<protein>
    <recommendedName>
        <fullName evidence="2">DUF7922 domain-containing protein</fullName>
    </recommendedName>
</protein>
<dbReference type="KEGG" id="ckl:CKL_3761"/>
<evidence type="ECO:0000259" key="2">
    <source>
        <dbReference type="Pfam" id="PF25538"/>
    </source>
</evidence>
<dbReference type="eggNOG" id="COG4547">
    <property type="taxonomic scope" value="Bacteria"/>
</dbReference>
<feature type="compositionally biased region" description="Basic and acidic residues" evidence="1">
    <location>
        <begin position="222"/>
        <end position="231"/>
    </location>
</feature>
<dbReference type="AlphaFoldDB" id="A5N3Q0"/>
<feature type="compositionally biased region" description="Basic and acidic residues" evidence="1">
    <location>
        <begin position="149"/>
        <end position="166"/>
    </location>
</feature>
<dbReference type="Proteomes" id="UP000002411">
    <property type="component" value="Chromosome"/>
</dbReference>
<gene>
    <name evidence="3" type="ordered locus">CKL_3761</name>
</gene>
<evidence type="ECO:0000256" key="1">
    <source>
        <dbReference type="SAM" id="MobiDB-lite"/>
    </source>
</evidence>
<organism evidence="3 4">
    <name type="scientific">Clostridium kluyveri (strain ATCC 8527 / DSM 555 / NBRC 12016 / NCIMB 10680 / K1)</name>
    <dbReference type="NCBI Taxonomy" id="431943"/>
    <lineage>
        <taxon>Bacteria</taxon>
        <taxon>Bacillati</taxon>
        <taxon>Bacillota</taxon>
        <taxon>Clostridia</taxon>
        <taxon>Eubacteriales</taxon>
        <taxon>Clostridiaceae</taxon>
        <taxon>Clostridium</taxon>
    </lineage>
</organism>
<name>A5N3Q0_CLOK5</name>
<sequence>MAQKKSYSRYFIILQEDEKGYSLASDKIASGYAKLETKNDKCKISYYVQNLKKEKTPYYMMLICNKKGIKNIIKIGEMNIDDYGRADTFYEYPINDVAGSGIAMDKVSGAAIVRILDNNIIPVMSGFSSTEIPNWRSFELIEDKEDKTKDYIEEDENKTNENKVVEETVEEVEEKEKSIFDKYEESIEKAKRDREKAEVEKDNEEDKQLLEKIQNEQDEEDNQKGKETVTDEKEEPVSEDMFESKIREDLQEENVTLKEEFKEEDSLYIDNFAGSHYEKSKTNDNKCEDRGMNRSYPRNSQGNFFNKLVHGFKEIKSLNKELKRCKWYKVPANSIEDMYNMDNYSRYALVYYPMIGYYPYIKKHFHYLTGYKFDKNNKVKYLIYGIPGTNSKKDQPYGGKSGFVTWIPKESKDKMGYWLMFYDFKTNTIVIPVKK</sequence>